<comment type="caution">
    <text evidence="1">The sequence shown here is derived from an EMBL/GenBank/DDBJ whole genome shotgun (WGS) entry which is preliminary data.</text>
</comment>
<reference evidence="1 2" key="1">
    <citation type="submission" date="2023-03" db="EMBL/GenBank/DDBJ databases">
        <title>WGS of Gossypium arboreum.</title>
        <authorList>
            <person name="Yu D."/>
        </authorList>
    </citation>
    <scope>NUCLEOTIDE SEQUENCE [LARGE SCALE GENOMIC DNA]</scope>
    <source>
        <tissue evidence="1">Leaf</tissue>
    </source>
</reference>
<keyword evidence="2" id="KW-1185">Reference proteome</keyword>
<dbReference type="Proteomes" id="UP001358586">
    <property type="component" value="Chromosome 3"/>
</dbReference>
<evidence type="ECO:0000313" key="2">
    <source>
        <dbReference type="Proteomes" id="UP001358586"/>
    </source>
</evidence>
<proteinExistence type="predicted"/>
<gene>
    <name evidence="1" type="ORF">PVK06_006980</name>
</gene>
<accession>A0ABR0QH49</accession>
<name>A0ABR0QH49_GOSAR</name>
<dbReference type="PANTHER" id="PTHR33116:SF86">
    <property type="entry name" value="REVERSE TRANSCRIPTASE DOMAIN-CONTAINING PROTEIN"/>
    <property type="match status" value="1"/>
</dbReference>
<organism evidence="1 2">
    <name type="scientific">Gossypium arboreum</name>
    <name type="common">Tree cotton</name>
    <name type="synonym">Gossypium nanking</name>
    <dbReference type="NCBI Taxonomy" id="29729"/>
    <lineage>
        <taxon>Eukaryota</taxon>
        <taxon>Viridiplantae</taxon>
        <taxon>Streptophyta</taxon>
        <taxon>Embryophyta</taxon>
        <taxon>Tracheophyta</taxon>
        <taxon>Spermatophyta</taxon>
        <taxon>Magnoliopsida</taxon>
        <taxon>eudicotyledons</taxon>
        <taxon>Gunneridae</taxon>
        <taxon>Pentapetalae</taxon>
        <taxon>rosids</taxon>
        <taxon>malvids</taxon>
        <taxon>Malvales</taxon>
        <taxon>Malvaceae</taxon>
        <taxon>Malvoideae</taxon>
        <taxon>Gossypium</taxon>
    </lineage>
</organism>
<protein>
    <submittedName>
        <fullName evidence="1">Uncharacterized protein</fullName>
    </submittedName>
</protein>
<dbReference type="PANTHER" id="PTHR33116">
    <property type="entry name" value="REVERSE TRANSCRIPTASE ZINC-BINDING DOMAIN-CONTAINING PROTEIN-RELATED-RELATED"/>
    <property type="match status" value="1"/>
</dbReference>
<evidence type="ECO:0000313" key="1">
    <source>
        <dbReference type="EMBL" id="KAK5838252.1"/>
    </source>
</evidence>
<sequence length="196" mass="22574">MNRRLKFALFIYRGNEVFVKSVLHVIPVYIMQHFALSKMLCQKLESIMNKFWWSNNKSAKGINWSNWDALCNPKSVGGLGFKNLILFNKALLAKQDWHLLSQPNCLLAKVLKACYYFFSDILSAKIGFYPSFTWRSICSARDLIADGILWRIGNGVSVNIWNNPWLPRTGNNRLSAQKINPNWTTVNQLIEAETNT</sequence>
<dbReference type="EMBL" id="JARKNE010000003">
    <property type="protein sequence ID" value="KAK5838252.1"/>
    <property type="molecule type" value="Genomic_DNA"/>
</dbReference>